<name>A0ABT9YYW7_9BACI</name>
<reference evidence="1 2" key="1">
    <citation type="submission" date="2023-07" db="EMBL/GenBank/DDBJ databases">
        <title>Genomic Encyclopedia of Type Strains, Phase IV (KMG-IV): sequencing the most valuable type-strain genomes for metagenomic binning, comparative biology and taxonomic classification.</title>
        <authorList>
            <person name="Goeker M."/>
        </authorList>
    </citation>
    <scope>NUCLEOTIDE SEQUENCE [LARGE SCALE GENOMIC DNA]</scope>
    <source>
        <strain evidence="1 2">DSM 17723</strain>
    </source>
</reference>
<dbReference type="EMBL" id="JAUSTZ010000002">
    <property type="protein sequence ID" value="MDQ0225173.1"/>
    <property type="molecule type" value="Genomic_DNA"/>
</dbReference>
<organism evidence="1 2">
    <name type="scientific">Metabacillus niabensis</name>
    <dbReference type="NCBI Taxonomy" id="324854"/>
    <lineage>
        <taxon>Bacteria</taxon>
        <taxon>Bacillati</taxon>
        <taxon>Bacillota</taxon>
        <taxon>Bacilli</taxon>
        <taxon>Bacillales</taxon>
        <taxon>Bacillaceae</taxon>
        <taxon>Metabacillus</taxon>
    </lineage>
</organism>
<protein>
    <submittedName>
        <fullName evidence="1">Uncharacterized protein</fullName>
    </submittedName>
</protein>
<dbReference type="Proteomes" id="UP001232245">
    <property type="component" value="Unassembled WGS sequence"/>
</dbReference>
<keyword evidence="2" id="KW-1185">Reference proteome</keyword>
<evidence type="ECO:0000313" key="2">
    <source>
        <dbReference type="Proteomes" id="UP001232245"/>
    </source>
</evidence>
<evidence type="ECO:0000313" key="1">
    <source>
        <dbReference type="EMBL" id="MDQ0225173.1"/>
    </source>
</evidence>
<gene>
    <name evidence="1" type="ORF">J2S02_001502</name>
</gene>
<sequence>MSGKGENLACIYAKGGLLLTRLKVTTAEGSPSKV</sequence>
<accession>A0ABT9YYW7</accession>
<comment type="caution">
    <text evidence="1">The sequence shown here is derived from an EMBL/GenBank/DDBJ whole genome shotgun (WGS) entry which is preliminary data.</text>
</comment>
<proteinExistence type="predicted"/>